<dbReference type="Pfam" id="PF22725">
    <property type="entry name" value="GFO_IDH_MocA_C3"/>
    <property type="match status" value="1"/>
</dbReference>
<evidence type="ECO:0000259" key="2">
    <source>
        <dbReference type="Pfam" id="PF22725"/>
    </source>
</evidence>
<dbReference type="SUPFAM" id="SSF55347">
    <property type="entry name" value="Glyceraldehyde-3-phosphate dehydrogenase-like, C-terminal domain"/>
    <property type="match status" value="1"/>
</dbReference>
<keyword evidence="1" id="KW-0560">Oxidoreductase</keyword>
<dbReference type="PANTHER" id="PTHR43818:SF11">
    <property type="entry name" value="BCDNA.GH03377"/>
    <property type="match status" value="1"/>
</dbReference>
<name>A0ABV4V3K6_9BACL</name>
<evidence type="ECO:0000256" key="1">
    <source>
        <dbReference type="ARBA" id="ARBA00023002"/>
    </source>
</evidence>
<dbReference type="InterPro" id="IPR055170">
    <property type="entry name" value="GFO_IDH_MocA-like_dom"/>
</dbReference>
<dbReference type="Proteomes" id="UP001575622">
    <property type="component" value="Unassembled WGS sequence"/>
</dbReference>
<evidence type="ECO:0000313" key="3">
    <source>
        <dbReference type="EMBL" id="MFB0843280.1"/>
    </source>
</evidence>
<dbReference type="RefSeq" id="WP_373951881.1">
    <property type="nucleotide sequence ID" value="NZ_JBHDLN010000006.1"/>
</dbReference>
<dbReference type="Gene3D" id="3.30.360.10">
    <property type="entry name" value="Dihydrodipicolinate Reductase, domain 2"/>
    <property type="match status" value="1"/>
</dbReference>
<comment type="caution">
    <text evidence="3">The sequence shown here is derived from an EMBL/GenBank/DDBJ whole genome shotgun (WGS) entry which is preliminary data.</text>
</comment>
<protein>
    <submittedName>
        <fullName evidence="3">Gfo/Idh/MocA family protein</fullName>
    </submittedName>
</protein>
<dbReference type="EMBL" id="JBHDLN010000006">
    <property type="protein sequence ID" value="MFB0843280.1"/>
    <property type="molecule type" value="Genomic_DNA"/>
</dbReference>
<dbReference type="InterPro" id="IPR050463">
    <property type="entry name" value="Gfo/Idh/MocA_oxidrdct_glycsds"/>
</dbReference>
<sequence length="339" mass="37671">MSIRFALYGCQHGHIATFVDEMIAEGAECAGIYEPERNALARSLAQKHGIPLLDSAAALQDESIRIIGSSAVNGDKIDVIEWCERHGKHVMLDKPAVTGRGGLDRLEAVAGRGRIQIGLLLTERFRPAVAALKREIDAGTLGRIVGITMRKPHRLLPATRHAWHFSKERNGGIIIDLFVHDFDLLRWLTGQEIASVNSLVGKHMLPEHPTFYDTACAQVLLDGGTMAQLYTDWHTPERSWTWGDCRLFVTGTEGCAELRLNGDPSCDAIGELYYRITHGEPFVRVEPEPVKVTITRDFLNRIEGKASLLTHRDIIATSRATVLADEHATLIHTVNDEYE</sequence>
<dbReference type="Gene3D" id="3.40.50.720">
    <property type="entry name" value="NAD(P)-binding Rossmann-like Domain"/>
    <property type="match status" value="1"/>
</dbReference>
<keyword evidence="4" id="KW-1185">Reference proteome</keyword>
<gene>
    <name evidence="3" type="ORF">ACEU3E_13965</name>
</gene>
<dbReference type="InterPro" id="IPR036291">
    <property type="entry name" value="NAD(P)-bd_dom_sf"/>
</dbReference>
<feature type="domain" description="GFO/IDH/MocA-like oxidoreductase" evidence="2">
    <location>
        <begin position="130"/>
        <end position="256"/>
    </location>
</feature>
<dbReference type="SUPFAM" id="SSF51735">
    <property type="entry name" value="NAD(P)-binding Rossmann-fold domains"/>
    <property type="match status" value="1"/>
</dbReference>
<dbReference type="PANTHER" id="PTHR43818">
    <property type="entry name" value="BCDNA.GH03377"/>
    <property type="match status" value="1"/>
</dbReference>
<reference evidence="3 4" key="1">
    <citation type="submission" date="2024-09" db="EMBL/GenBank/DDBJ databases">
        <authorList>
            <person name="Makale K.P.P."/>
            <person name="Makhzoum A."/>
            <person name="Rantong G."/>
            <person name="Rahube T.O."/>
        </authorList>
    </citation>
    <scope>NUCLEOTIDE SEQUENCE [LARGE SCALE GENOMIC DNA]</scope>
    <source>
        <strain evidence="3 4">KM_D13</strain>
    </source>
</reference>
<evidence type="ECO:0000313" key="4">
    <source>
        <dbReference type="Proteomes" id="UP001575622"/>
    </source>
</evidence>
<organism evidence="3 4">
    <name type="scientific">Paenibacillus oleatilyticus</name>
    <dbReference type="NCBI Taxonomy" id="2594886"/>
    <lineage>
        <taxon>Bacteria</taxon>
        <taxon>Bacillati</taxon>
        <taxon>Bacillota</taxon>
        <taxon>Bacilli</taxon>
        <taxon>Bacillales</taxon>
        <taxon>Paenibacillaceae</taxon>
        <taxon>Paenibacillus</taxon>
    </lineage>
</organism>
<accession>A0ABV4V3K6</accession>
<proteinExistence type="predicted"/>